<dbReference type="GO" id="GO:0016787">
    <property type="term" value="F:hydrolase activity"/>
    <property type="evidence" value="ECO:0007669"/>
    <property type="project" value="UniProtKB-KW"/>
</dbReference>
<dbReference type="SUPFAM" id="SSF56529">
    <property type="entry name" value="FAH"/>
    <property type="match status" value="1"/>
</dbReference>
<dbReference type="EMBL" id="JBFNQD010000011">
    <property type="protein sequence ID" value="MEW9308900.1"/>
    <property type="molecule type" value="Genomic_DNA"/>
</dbReference>
<evidence type="ECO:0000313" key="3">
    <source>
        <dbReference type="EMBL" id="MEW9308900.1"/>
    </source>
</evidence>
<sequence length="233" mass="24869">MTSTNLFASPAWPTVPVKGEAAAYPIHRIFCVGRNYAAHAAEMGVEVDREAPFYFTKSALTAEQSGATVAYPPGTSNFHYEMELVIAIGAPVFKADRAAAAKAIYGYACGLDMTRRDLQLEARAKQRPWDLGKDVEQSAVFAAVTKACDFAAIGPQRIHLAVNGETKQEAHLADLIWKVEEIVSHLSHYYHLQPGDLIMTGTPAGVGAVVAGDVITGGIDGLDPIELTIGAAE</sequence>
<gene>
    <name evidence="3" type="ORF">ABXS05_25350</name>
</gene>
<dbReference type="Pfam" id="PF01557">
    <property type="entry name" value="FAA_hydrolase"/>
    <property type="match status" value="1"/>
</dbReference>
<keyword evidence="3" id="KW-0378">Hydrolase</keyword>
<dbReference type="PANTHER" id="PTHR11820:SF90">
    <property type="entry name" value="FLUTATHIONE S-TRANSFERASE"/>
    <property type="match status" value="1"/>
</dbReference>
<dbReference type="Proteomes" id="UP001555786">
    <property type="component" value="Unassembled WGS sequence"/>
</dbReference>
<evidence type="ECO:0000259" key="2">
    <source>
        <dbReference type="Pfam" id="PF01557"/>
    </source>
</evidence>
<proteinExistence type="predicted"/>
<dbReference type="RefSeq" id="WP_367625772.1">
    <property type="nucleotide sequence ID" value="NZ_JBFNQD010000011.1"/>
</dbReference>
<comment type="caution">
    <text evidence="3">The sequence shown here is derived from an EMBL/GenBank/DDBJ whole genome shotgun (WGS) entry which is preliminary data.</text>
</comment>
<dbReference type="InterPro" id="IPR036663">
    <property type="entry name" value="Fumarylacetoacetase_C_sf"/>
</dbReference>
<feature type="domain" description="Fumarylacetoacetase-like C-terminal" evidence="2">
    <location>
        <begin position="29"/>
        <end position="227"/>
    </location>
</feature>
<protein>
    <submittedName>
        <fullName evidence="3">Fumarylacetoacetate hydrolase family protein</fullName>
    </submittedName>
</protein>
<accession>A0ABV3PTC4</accession>
<evidence type="ECO:0000256" key="1">
    <source>
        <dbReference type="ARBA" id="ARBA00022723"/>
    </source>
</evidence>
<evidence type="ECO:0000313" key="4">
    <source>
        <dbReference type="Proteomes" id="UP001555786"/>
    </source>
</evidence>
<organism evidence="3 4">
    <name type="scientific">Labrys neptuniae</name>
    <dbReference type="NCBI Taxonomy" id="376174"/>
    <lineage>
        <taxon>Bacteria</taxon>
        <taxon>Pseudomonadati</taxon>
        <taxon>Pseudomonadota</taxon>
        <taxon>Alphaproteobacteria</taxon>
        <taxon>Hyphomicrobiales</taxon>
        <taxon>Xanthobacteraceae</taxon>
        <taxon>Labrys</taxon>
    </lineage>
</organism>
<dbReference type="InterPro" id="IPR011234">
    <property type="entry name" value="Fumarylacetoacetase-like_C"/>
</dbReference>
<name>A0ABV3PTC4_9HYPH</name>
<keyword evidence="1" id="KW-0479">Metal-binding</keyword>
<dbReference type="Gene3D" id="3.90.850.10">
    <property type="entry name" value="Fumarylacetoacetase-like, C-terminal domain"/>
    <property type="match status" value="1"/>
</dbReference>
<dbReference type="PANTHER" id="PTHR11820">
    <property type="entry name" value="ACYLPYRUVASE"/>
    <property type="match status" value="1"/>
</dbReference>
<reference evidence="3 4" key="1">
    <citation type="submission" date="2024-07" db="EMBL/GenBank/DDBJ databases">
        <title>Description of Labrys sedimenti sp. nov., isolated from a diclofenac-degrading enrichment culture.</title>
        <authorList>
            <person name="Tancsics A."/>
            <person name="Csepanyi A."/>
        </authorList>
    </citation>
    <scope>NUCLEOTIDE SEQUENCE [LARGE SCALE GENOMIC DNA]</scope>
    <source>
        <strain evidence="3 4">LMG 23578</strain>
    </source>
</reference>
<keyword evidence="4" id="KW-1185">Reference proteome</keyword>